<protein>
    <submittedName>
        <fullName evidence="2">Uncharacterized protein</fullName>
    </submittedName>
</protein>
<accession>A0A803PKM9</accession>
<feature type="region of interest" description="Disordered" evidence="1">
    <location>
        <begin position="36"/>
        <end position="95"/>
    </location>
</feature>
<name>A0A803PKM9_CANSA</name>
<dbReference type="EnsemblPlants" id="evm.model.05.1262">
    <property type="protein sequence ID" value="cds.evm.model.05.1262"/>
    <property type="gene ID" value="evm.TU.05.1262"/>
</dbReference>
<dbReference type="EMBL" id="UZAU01000514">
    <property type="status" value="NOT_ANNOTATED_CDS"/>
    <property type="molecule type" value="Genomic_DNA"/>
</dbReference>
<reference evidence="2" key="1">
    <citation type="submission" date="2018-11" db="EMBL/GenBank/DDBJ databases">
        <authorList>
            <person name="Grassa J C."/>
        </authorList>
    </citation>
    <scope>NUCLEOTIDE SEQUENCE [LARGE SCALE GENOMIC DNA]</scope>
</reference>
<evidence type="ECO:0000313" key="3">
    <source>
        <dbReference type="Proteomes" id="UP000596661"/>
    </source>
</evidence>
<dbReference type="AlphaFoldDB" id="A0A803PKM9"/>
<evidence type="ECO:0000313" key="2">
    <source>
        <dbReference type="EnsemblPlants" id="cds.evm.model.05.1262"/>
    </source>
</evidence>
<dbReference type="Proteomes" id="UP000596661">
    <property type="component" value="Chromosome 5"/>
</dbReference>
<reference evidence="2" key="2">
    <citation type="submission" date="2021-03" db="UniProtKB">
        <authorList>
            <consortium name="EnsemblPlants"/>
        </authorList>
    </citation>
    <scope>IDENTIFICATION</scope>
</reference>
<dbReference type="Gramene" id="evm.model.05.1262">
    <property type="protein sequence ID" value="cds.evm.model.05.1262"/>
    <property type="gene ID" value="evm.TU.05.1262"/>
</dbReference>
<sequence>MNDSRTEDCSINPNQENTVDRYRRFLQEISEGMDVDFESMFKGPPKADKKSRKKIVQADEVANSTKEPKRPKTKAYTKRSSSQPVIDVDKISRGE</sequence>
<organism evidence="2 3">
    <name type="scientific">Cannabis sativa</name>
    <name type="common">Hemp</name>
    <name type="synonym">Marijuana</name>
    <dbReference type="NCBI Taxonomy" id="3483"/>
    <lineage>
        <taxon>Eukaryota</taxon>
        <taxon>Viridiplantae</taxon>
        <taxon>Streptophyta</taxon>
        <taxon>Embryophyta</taxon>
        <taxon>Tracheophyta</taxon>
        <taxon>Spermatophyta</taxon>
        <taxon>Magnoliopsida</taxon>
        <taxon>eudicotyledons</taxon>
        <taxon>Gunneridae</taxon>
        <taxon>Pentapetalae</taxon>
        <taxon>rosids</taxon>
        <taxon>fabids</taxon>
        <taxon>Rosales</taxon>
        <taxon>Cannabaceae</taxon>
        <taxon>Cannabis</taxon>
    </lineage>
</organism>
<proteinExistence type="predicted"/>
<evidence type="ECO:0000256" key="1">
    <source>
        <dbReference type="SAM" id="MobiDB-lite"/>
    </source>
</evidence>
<keyword evidence="3" id="KW-1185">Reference proteome</keyword>